<dbReference type="Gene3D" id="1.10.1330.10">
    <property type="entry name" value="Dockerin domain"/>
    <property type="match status" value="1"/>
</dbReference>
<dbReference type="GO" id="GO:0000272">
    <property type="term" value="P:polysaccharide catabolic process"/>
    <property type="evidence" value="ECO:0007669"/>
    <property type="project" value="InterPro"/>
</dbReference>
<name>B8FJW6_DESAL</name>
<dbReference type="HOGENOM" id="CLU_494118_0_0_7"/>
<keyword evidence="1" id="KW-0732">Signal</keyword>
<proteinExistence type="predicted"/>
<protein>
    <submittedName>
        <fullName evidence="3">Metallophosphoesterase</fullName>
    </submittedName>
</protein>
<evidence type="ECO:0000256" key="1">
    <source>
        <dbReference type="SAM" id="SignalP"/>
    </source>
</evidence>
<dbReference type="PANTHER" id="PTHR43143:SF1">
    <property type="entry name" value="SERINE_THREONINE-PROTEIN PHOSPHATASE CPPED1"/>
    <property type="match status" value="1"/>
</dbReference>
<organism evidence="3 4">
    <name type="scientific">Desulfatibacillum aliphaticivorans</name>
    <dbReference type="NCBI Taxonomy" id="218208"/>
    <lineage>
        <taxon>Bacteria</taxon>
        <taxon>Pseudomonadati</taxon>
        <taxon>Thermodesulfobacteriota</taxon>
        <taxon>Desulfobacteria</taxon>
        <taxon>Desulfobacterales</taxon>
        <taxon>Desulfatibacillaceae</taxon>
        <taxon>Desulfatibacillum</taxon>
    </lineage>
</organism>
<dbReference type="InterPro" id="IPR051918">
    <property type="entry name" value="STPP_CPPED1"/>
</dbReference>
<dbReference type="AlphaFoldDB" id="B8FJW6"/>
<sequence>MRCFAGKFLCLLLTVFFLNSYGVSMAGEFSEEDPASSMERKGDFVQGDKLTVIQRPIHSIPQLCNPGQVFEIWASAPEETTGWQAFLQYEEYSIDLPVTQSAYDQTTEWHILNVQAPIPDFYELFDLVVLANGIEADTAVNAVRIEPETDDSWYFIQITDTHLTTHRYSYESGYINDMSELGDFFAVIDDINIINPKFVLHTGDVINEGELEDYLNIGYFSAAKNAMQLLNVPIYLVPGSNDIGGWDATPPPDGTARNNWYDFFGWDILKNPNGLYPYRTQNYSFVYNGVKFIGLEAYENYENFQPDVFGDFSFTIPQMNWLITECGTSESSKVLFYYYDFSSLINLEVLGVDGALWGHIHADSGSASARPFNLATAKVCDGERSYRLIKVQDGVLTPQDTCQAGSAGQNLTLSYSQPNDGTKYSNTAIIDNNLSLDLEHCLIKFRTPANAVEIHASYGTITQAAIAGAVKTVYVEAFVPASSEVSITLSSNSGSCDVNSDGRTNLTDAILVLRMLSGFQQEDAIDLNVDVNGDAMLGLEEALAILGIVSH</sequence>
<dbReference type="EMBL" id="CP001322">
    <property type="protein sequence ID" value="ACL02394.1"/>
    <property type="molecule type" value="Genomic_DNA"/>
</dbReference>
<dbReference type="PANTHER" id="PTHR43143">
    <property type="entry name" value="METALLOPHOSPHOESTERASE, CALCINEURIN SUPERFAMILY"/>
    <property type="match status" value="1"/>
</dbReference>
<keyword evidence="4" id="KW-1185">Reference proteome</keyword>
<gene>
    <name evidence="3" type="ordered locus">Dalk_0689</name>
</gene>
<reference evidence="3 4" key="1">
    <citation type="journal article" date="2012" name="Environ. Microbiol.">
        <title>The genome sequence of Desulfatibacillum alkenivorans AK-01: a blueprint for anaerobic alkane oxidation.</title>
        <authorList>
            <person name="Callaghan A.V."/>
            <person name="Morris B.E."/>
            <person name="Pereira I.A."/>
            <person name="McInerney M.J."/>
            <person name="Austin R.N."/>
            <person name="Groves J.T."/>
            <person name="Kukor J.J."/>
            <person name="Suflita J.M."/>
            <person name="Young L.Y."/>
            <person name="Zylstra G.J."/>
            <person name="Wawrik B."/>
        </authorList>
    </citation>
    <scope>NUCLEOTIDE SEQUENCE [LARGE SCALE GENOMIC DNA]</scope>
    <source>
        <strain evidence="3 4">AK-01</strain>
    </source>
</reference>
<dbReference type="Gene3D" id="3.60.21.10">
    <property type="match status" value="1"/>
</dbReference>
<dbReference type="SUPFAM" id="SSF63446">
    <property type="entry name" value="Type I dockerin domain"/>
    <property type="match status" value="1"/>
</dbReference>
<dbReference type="KEGG" id="dal:Dalk_0689"/>
<dbReference type="InterPro" id="IPR029052">
    <property type="entry name" value="Metallo-depent_PP-like"/>
</dbReference>
<dbReference type="SUPFAM" id="SSF56300">
    <property type="entry name" value="Metallo-dependent phosphatases"/>
    <property type="match status" value="1"/>
</dbReference>
<dbReference type="Proteomes" id="UP000000739">
    <property type="component" value="Chromosome"/>
</dbReference>
<dbReference type="InterPro" id="IPR036439">
    <property type="entry name" value="Dockerin_dom_sf"/>
</dbReference>
<feature type="chain" id="PRO_5002872230" evidence="1">
    <location>
        <begin position="27"/>
        <end position="551"/>
    </location>
</feature>
<dbReference type="Pfam" id="PF00149">
    <property type="entry name" value="Metallophos"/>
    <property type="match status" value="1"/>
</dbReference>
<accession>B8FJW6</accession>
<dbReference type="eggNOG" id="COG1409">
    <property type="taxonomic scope" value="Bacteria"/>
</dbReference>
<dbReference type="GO" id="GO:0016787">
    <property type="term" value="F:hydrolase activity"/>
    <property type="evidence" value="ECO:0007669"/>
    <property type="project" value="InterPro"/>
</dbReference>
<evidence type="ECO:0000313" key="4">
    <source>
        <dbReference type="Proteomes" id="UP000000739"/>
    </source>
</evidence>
<evidence type="ECO:0000259" key="2">
    <source>
        <dbReference type="Pfam" id="PF00149"/>
    </source>
</evidence>
<feature type="signal peptide" evidence="1">
    <location>
        <begin position="1"/>
        <end position="26"/>
    </location>
</feature>
<feature type="domain" description="Calcineurin-like phosphoesterase" evidence="2">
    <location>
        <begin position="155"/>
        <end position="362"/>
    </location>
</feature>
<evidence type="ECO:0000313" key="3">
    <source>
        <dbReference type="EMBL" id="ACL02394.1"/>
    </source>
</evidence>
<dbReference type="InterPro" id="IPR004843">
    <property type="entry name" value="Calcineurin-like_PHP"/>
</dbReference>